<dbReference type="OrthoDB" id="145133at2157"/>
<accession>H8I6K0</accession>
<keyword evidence="2" id="KW-1185">Reference proteome</keyword>
<evidence type="ECO:0000313" key="2">
    <source>
        <dbReference type="Proteomes" id="UP000005233"/>
    </source>
</evidence>
<proteinExistence type="predicted"/>
<reference evidence="1 2" key="1">
    <citation type="journal article" date="2012" name="J. Bacteriol.">
        <title>Complete genome sequence of a thermophilic methanogen, Methanocella conradii HZ254, isolated from Chinese rice field soil.</title>
        <authorList>
            <person name="Lu Z."/>
            <person name="Lu Y."/>
        </authorList>
    </citation>
    <scope>NUCLEOTIDE SEQUENCE [LARGE SCALE GENOMIC DNA]</scope>
    <source>
        <strain evidence="2">DSM 24694 / JCM 17849 / CGMCC 1.5162 / HZ254</strain>
    </source>
</reference>
<gene>
    <name evidence="1" type="ordered locus">Mtc_0120</name>
</gene>
<organism evidence="1 2">
    <name type="scientific">Methanocella conradii (strain DSM 24694 / JCM 17849 / CGMCC 1.5162 / HZ254)</name>
    <dbReference type="NCBI Taxonomy" id="1041930"/>
    <lineage>
        <taxon>Archaea</taxon>
        <taxon>Methanobacteriati</taxon>
        <taxon>Methanobacteriota</taxon>
        <taxon>Stenosarchaea group</taxon>
        <taxon>Methanomicrobia</taxon>
        <taxon>Methanocellales</taxon>
        <taxon>Methanocellaceae</taxon>
        <taxon>Methanocella</taxon>
    </lineage>
</organism>
<dbReference type="RefSeq" id="WP_014404731.1">
    <property type="nucleotide sequence ID" value="NC_017034.1"/>
</dbReference>
<dbReference type="STRING" id="1041930.Mtc_0120"/>
<dbReference type="EMBL" id="CP003243">
    <property type="protein sequence ID" value="AFC98892.1"/>
    <property type="molecule type" value="Genomic_DNA"/>
</dbReference>
<name>H8I6K0_METCZ</name>
<dbReference type="eggNOG" id="arCOG08232">
    <property type="taxonomic scope" value="Archaea"/>
</dbReference>
<evidence type="ECO:0008006" key="3">
    <source>
        <dbReference type="Google" id="ProtNLM"/>
    </source>
</evidence>
<dbReference type="Proteomes" id="UP000005233">
    <property type="component" value="Chromosome"/>
</dbReference>
<sequence>MDRYVNFAKTWKMVGVTSRLRWQQNNSLGRFNKYLLIRFIDRYGDKAMEVISETGLTVGYEDGKKICDNLNLDSGSLRAMLIPIEAISLLAGVDSDILVESNYGPGSICLRVDDCIYATLFDGMNVGADFKTNACASYSTGLTRAVNEKSRVRVVKRRCAGDTYCEFVVSLG</sequence>
<evidence type="ECO:0000313" key="1">
    <source>
        <dbReference type="EMBL" id="AFC98892.1"/>
    </source>
</evidence>
<dbReference type="GeneID" id="11970878"/>
<protein>
    <recommendedName>
        <fullName evidence="3">4-vinyl reductase 4VR domain-containing protein</fullName>
    </recommendedName>
</protein>
<dbReference type="KEGG" id="mez:Mtc_0120"/>
<dbReference type="AlphaFoldDB" id="H8I6K0"/>
<dbReference type="HOGENOM" id="CLU_1551822_0_0_2"/>